<name>A0ABR1T2X2_9PEZI</name>
<proteinExistence type="predicted"/>
<accession>A0ABR1T2X2</accession>
<dbReference type="RefSeq" id="XP_066708464.1">
    <property type="nucleotide sequence ID" value="XM_066865335.1"/>
</dbReference>
<keyword evidence="1" id="KW-1133">Transmembrane helix</keyword>
<sequence>MAGATRFQRLPPRGTAGGDAPLGVLARRVGHVAALEVLEPAEDVRLDLGVGADCLFVGPLVQSPDSPRPAARCAFIWVGITCMSSWSSVAVTLFFCISSRAEMVPSCRYFSAIRQSFTPCPGLLCAVSTSTCSRR</sequence>
<organism evidence="2 3">
    <name type="scientific">Apiospora phragmitis</name>
    <dbReference type="NCBI Taxonomy" id="2905665"/>
    <lineage>
        <taxon>Eukaryota</taxon>
        <taxon>Fungi</taxon>
        <taxon>Dikarya</taxon>
        <taxon>Ascomycota</taxon>
        <taxon>Pezizomycotina</taxon>
        <taxon>Sordariomycetes</taxon>
        <taxon>Xylariomycetidae</taxon>
        <taxon>Amphisphaeriales</taxon>
        <taxon>Apiosporaceae</taxon>
        <taxon>Apiospora</taxon>
    </lineage>
</organism>
<comment type="caution">
    <text evidence="2">The sequence shown here is derived from an EMBL/GenBank/DDBJ whole genome shotgun (WGS) entry which is preliminary data.</text>
</comment>
<evidence type="ECO:0000256" key="1">
    <source>
        <dbReference type="SAM" id="Phobius"/>
    </source>
</evidence>
<dbReference type="Proteomes" id="UP001480595">
    <property type="component" value="Unassembled WGS sequence"/>
</dbReference>
<evidence type="ECO:0000313" key="3">
    <source>
        <dbReference type="Proteomes" id="UP001480595"/>
    </source>
</evidence>
<keyword evidence="1" id="KW-0812">Transmembrane</keyword>
<keyword evidence="1" id="KW-0472">Membrane</keyword>
<gene>
    <name evidence="2" type="ORF">PG994_013926</name>
</gene>
<dbReference type="EMBL" id="JAQQWL010000015">
    <property type="protein sequence ID" value="KAK8040919.1"/>
    <property type="molecule type" value="Genomic_DNA"/>
</dbReference>
<evidence type="ECO:0000313" key="2">
    <source>
        <dbReference type="EMBL" id="KAK8040919.1"/>
    </source>
</evidence>
<keyword evidence="3" id="KW-1185">Reference proteome</keyword>
<dbReference type="GeneID" id="92098398"/>
<feature type="transmembrane region" description="Helical" evidence="1">
    <location>
        <begin position="74"/>
        <end position="97"/>
    </location>
</feature>
<reference evidence="2 3" key="1">
    <citation type="submission" date="2023-01" db="EMBL/GenBank/DDBJ databases">
        <title>Analysis of 21 Apiospora genomes using comparative genomics revels a genus with tremendous synthesis potential of carbohydrate active enzymes and secondary metabolites.</title>
        <authorList>
            <person name="Sorensen T."/>
        </authorList>
    </citation>
    <scope>NUCLEOTIDE SEQUENCE [LARGE SCALE GENOMIC DNA]</scope>
    <source>
        <strain evidence="2 3">CBS 135458</strain>
    </source>
</reference>
<evidence type="ECO:0008006" key="4">
    <source>
        <dbReference type="Google" id="ProtNLM"/>
    </source>
</evidence>
<protein>
    <recommendedName>
        <fullName evidence="4">Indole-3-glycerol-phosphate synthase</fullName>
    </recommendedName>
</protein>